<evidence type="ECO:0000313" key="3">
    <source>
        <dbReference type="Proteomes" id="UP000070376"/>
    </source>
</evidence>
<dbReference type="PATRIC" id="fig|1398.22.peg.1409"/>
<dbReference type="Pfam" id="PF19767">
    <property type="entry name" value="DUF6254"/>
    <property type="match status" value="1"/>
</dbReference>
<organism evidence="2 3">
    <name type="scientific">Heyndrickxia coagulans</name>
    <name type="common">Weizmannia coagulans</name>
    <dbReference type="NCBI Taxonomy" id="1398"/>
    <lineage>
        <taxon>Bacteria</taxon>
        <taxon>Bacillati</taxon>
        <taxon>Bacillota</taxon>
        <taxon>Bacilli</taxon>
        <taxon>Bacillales</taxon>
        <taxon>Bacillaceae</taxon>
        <taxon>Heyndrickxia</taxon>
    </lineage>
</organism>
<proteinExistence type="predicted"/>
<feature type="region of interest" description="Disordered" evidence="1">
    <location>
        <begin position="1"/>
        <end position="29"/>
    </location>
</feature>
<comment type="caution">
    <text evidence="2">The sequence shown here is derived from an EMBL/GenBank/DDBJ whole genome shotgun (WGS) entry which is preliminary data.</text>
</comment>
<protein>
    <submittedName>
        <fullName evidence="2">Uncharacterized protein</fullName>
    </submittedName>
</protein>
<reference evidence="3" key="1">
    <citation type="submission" date="2016-01" db="EMBL/GenBank/DDBJ databases">
        <authorList>
            <person name="Mitreva M."/>
            <person name="Pepin K.H."/>
            <person name="Mihindukulasuriya K.A."/>
            <person name="Fulton R."/>
            <person name="Fronick C."/>
            <person name="O'Laughlin M."/>
            <person name="Miner T."/>
            <person name="Herter B."/>
            <person name="Rosa B.A."/>
            <person name="Cordes M."/>
            <person name="Tomlinson C."/>
            <person name="Wollam A."/>
            <person name="Palsikar V.B."/>
            <person name="Mardis E.R."/>
            <person name="Wilson R.K."/>
        </authorList>
    </citation>
    <scope>NUCLEOTIDE SEQUENCE [LARGE SCALE GENOMIC DNA]</scope>
    <source>
        <strain evidence="3">GED7749B</strain>
    </source>
</reference>
<accession>A0A133KTW2</accession>
<dbReference type="Proteomes" id="UP000070376">
    <property type="component" value="Unassembled WGS sequence"/>
</dbReference>
<dbReference type="AlphaFoldDB" id="A0A133KTW2"/>
<evidence type="ECO:0000313" key="2">
    <source>
        <dbReference type="EMBL" id="KWZ82916.1"/>
    </source>
</evidence>
<sequence>MIQVSKSKREEERQWKVRKESQNPHGKVKSLEEIADEIFAEWKEKK</sequence>
<feature type="compositionally biased region" description="Basic and acidic residues" evidence="1">
    <location>
        <begin position="7"/>
        <end position="22"/>
    </location>
</feature>
<evidence type="ECO:0000256" key="1">
    <source>
        <dbReference type="SAM" id="MobiDB-lite"/>
    </source>
</evidence>
<dbReference type="EMBL" id="LRPN01000047">
    <property type="protein sequence ID" value="KWZ82916.1"/>
    <property type="molecule type" value="Genomic_DNA"/>
</dbReference>
<dbReference type="InterPro" id="IPR046221">
    <property type="entry name" value="DUF6254"/>
</dbReference>
<gene>
    <name evidence="2" type="ORF">HMPREF3213_01400</name>
</gene>
<name>A0A133KTW2_HEYCO</name>